<name>A0A6V7VNW3_MELEN</name>
<dbReference type="EMBL" id="CAJEWN010000276">
    <property type="protein sequence ID" value="CAD2176442.1"/>
    <property type="molecule type" value="Genomic_DNA"/>
</dbReference>
<protein>
    <submittedName>
        <fullName evidence="1">Uncharacterized protein</fullName>
    </submittedName>
</protein>
<sequence>MFFGCEDDVNDSMNIVAVSLWKSDPSPGFLRLNLPNYPKMLRK</sequence>
<evidence type="ECO:0000313" key="1">
    <source>
        <dbReference type="EMBL" id="CAD2176442.1"/>
    </source>
</evidence>
<accession>A0A6V7VNW3</accession>
<reference evidence="1 2" key="1">
    <citation type="submission" date="2020-08" db="EMBL/GenBank/DDBJ databases">
        <authorList>
            <person name="Koutsovoulos G."/>
            <person name="Danchin GJ E."/>
        </authorList>
    </citation>
    <scope>NUCLEOTIDE SEQUENCE [LARGE SCALE GENOMIC DNA]</scope>
</reference>
<proteinExistence type="predicted"/>
<organism evidence="1 2">
    <name type="scientific">Meloidogyne enterolobii</name>
    <name type="common">Root-knot nematode worm</name>
    <name type="synonym">Meloidogyne mayaguensis</name>
    <dbReference type="NCBI Taxonomy" id="390850"/>
    <lineage>
        <taxon>Eukaryota</taxon>
        <taxon>Metazoa</taxon>
        <taxon>Ecdysozoa</taxon>
        <taxon>Nematoda</taxon>
        <taxon>Chromadorea</taxon>
        <taxon>Rhabditida</taxon>
        <taxon>Tylenchina</taxon>
        <taxon>Tylenchomorpha</taxon>
        <taxon>Tylenchoidea</taxon>
        <taxon>Meloidogynidae</taxon>
        <taxon>Meloidogyninae</taxon>
        <taxon>Meloidogyne</taxon>
    </lineage>
</organism>
<comment type="caution">
    <text evidence="1">The sequence shown here is derived from an EMBL/GenBank/DDBJ whole genome shotgun (WGS) entry which is preliminary data.</text>
</comment>
<gene>
    <name evidence="1" type="ORF">MENT_LOCUS28254</name>
</gene>
<dbReference type="Proteomes" id="UP000580250">
    <property type="component" value="Unassembled WGS sequence"/>
</dbReference>
<evidence type="ECO:0000313" key="2">
    <source>
        <dbReference type="Proteomes" id="UP000580250"/>
    </source>
</evidence>
<dbReference type="AlphaFoldDB" id="A0A6V7VNW3"/>